<protein>
    <submittedName>
        <fullName evidence="1">Uncharacterized protein</fullName>
    </submittedName>
</protein>
<gene>
    <name evidence="1" type="ORF">UW90_C0006G0028</name>
</gene>
<organism evidence="1 2">
    <name type="scientific">Candidatus Yanofskybacteria bacterium GW2011_GWB1_45_11</name>
    <dbReference type="NCBI Taxonomy" id="1619026"/>
    <lineage>
        <taxon>Bacteria</taxon>
        <taxon>Candidatus Yanofskyibacteriota</taxon>
    </lineage>
</organism>
<reference evidence="1 2" key="1">
    <citation type="journal article" date="2015" name="Nature">
        <title>rRNA introns, odd ribosomes, and small enigmatic genomes across a large radiation of phyla.</title>
        <authorList>
            <person name="Brown C.T."/>
            <person name="Hug L.A."/>
            <person name="Thomas B.C."/>
            <person name="Sharon I."/>
            <person name="Castelle C.J."/>
            <person name="Singh A."/>
            <person name="Wilkins M.J."/>
            <person name="Williams K.H."/>
            <person name="Banfield J.F."/>
        </authorList>
    </citation>
    <scope>NUCLEOTIDE SEQUENCE [LARGE SCALE GENOMIC DNA]</scope>
</reference>
<evidence type="ECO:0000313" key="1">
    <source>
        <dbReference type="EMBL" id="KKT90128.1"/>
    </source>
</evidence>
<sequence length="65" mass="7413">MKKKIKIGKNVEIGALLEHVDDRVTLIAEQNADLNGKVDRIEKKLNVIAEDVEVIKMDIEFIKHC</sequence>
<dbReference type="Proteomes" id="UP000034368">
    <property type="component" value="Unassembled WGS sequence"/>
</dbReference>
<accession>A0A0G1L2X7</accession>
<evidence type="ECO:0000313" key="2">
    <source>
        <dbReference type="Proteomes" id="UP000034368"/>
    </source>
</evidence>
<comment type="caution">
    <text evidence="1">The sequence shown here is derived from an EMBL/GenBank/DDBJ whole genome shotgun (WGS) entry which is preliminary data.</text>
</comment>
<proteinExistence type="predicted"/>
<dbReference type="AlphaFoldDB" id="A0A0G1L2X7"/>
<name>A0A0G1L2X7_9BACT</name>
<dbReference type="EMBL" id="LCKD01000006">
    <property type="protein sequence ID" value="KKT90128.1"/>
    <property type="molecule type" value="Genomic_DNA"/>
</dbReference>